<feature type="domain" description="SWIM-type" evidence="2">
    <location>
        <begin position="83"/>
        <end position="121"/>
    </location>
</feature>
<dbReference type="AlphaFoldDB" id="A0A1X2HIC3"/>
<evidence type="ECO:0000259" key="2">
    <source>
        <dbReference type="PROSITE" id="PS50966"/>
    </source>
</evidence>
<keyword evidence="1" id="KW-0862">Zinc</keyword>
<sequence>MSTSQNHAASIIAAIAERISQRHELMEDHVKILYTLVGERLFEAIHWAETGAVQVVTCPAGRRVYRVSEPSIDEGEMHAERTQTCYLEPLHCSCPGFLRNVVCLQTDTMCSHLLAIMISESLGCTAETHTMTDEAFAEAIYVWSSTK</sequence>
<dbReference type="EMBL" id="MCGN01000003">
    <property type="protein sequence ID" value="ORY98808.1"/>
    <property type="molecule type" value="Genomic_DNA"/>
</dbReference>
<proteinExistence type="predicted"/>
<keyword evidence="1" id="KW-0863">Zinc-finger</keyword>
<dbReference type="PANTHER" id="PTHR28498">
    <property type="entry name" value="ZINC FINGER SWIM DOMAIN-CONTAINING PROTEIN 7"/>
    <property type="match status" value="1"/>
</dbReference>
<keyword evidence="4" id="KW-1185">Reference proteome</keyword>
<gene>
    <name evidence="3" type="ORF">BCR43DRAFT_488211</name>
</gene>
<accession>A0A1X2HIC3</accession>
<dbReference type="PROSITE" id="PS50966">
    <property type="entry name" value="ZF_SWIM"/>
    <property type="match status" value="1"/>
</dbReference>
<dbReference type="PANTHER" id="PTHR28498:SF1">
    <property type="entry name" value="ZINC FINGER SWIM DOMAIN-CONTAINING PROTEIN 7"/>
    <property type="match status" value="1"/>
</dbReference>
<evidence type="ECO:0000256" key="1">
    <source>
        <dbReference type="PROSITE-ProRule" id="PRU00325"/>
    </source>
</evidence>
<evidence type="ECO:0000313" key="3">
    <source>
        <dbReference type="EMBL" id="ORY98808.1"/>
    </source>
</evidence>
<dbReference type="InParanoid" id="A0A1X2HIC3"/>
<protein>
    <recommendedName>
        <fullName evidence="2">SWIM-type domain-containing protein</fullName>
    </recommendedName>
</protein>
<evidence type="ECO:0000313" key="4">
    <source>
        <dbReference type="Proteomes" id="UP000242180"/>
    </source>
</evidence>
<dbReference type="OMA" id="KICCESK"/>
<reference evidence="3 4" key="1">
    <citation type="submission" date="2016-07" db="EMBL/GenBank/DDBJ databases">
        <title>Pervasive Adenine N6-methylation of Active Genes in Fungi.</title>
        <authorList>
            <consortium name="DOE Joint Genome Institute"/>
            <person name="Mondo S.J."/>
            <person name="Dannebaum R.O."/>
            <person name="Kuo R.C."/>
            <person name="Labutti K."/>
            <person name="Haridas S."/>
            <person name="Kuo A."/>
            <person name="Salamov A."/>
            <person name="Ahrendt S.R."/>
            <person name="Lipzen A."/>
            <person name="Sullivan W."/>
            <person name="Andreopoulos W.B."/>
            <person name="Clum A."/>
            <person name="Lindquist E."/>
            <person name="Daum C."/>
            <person name="Ramamoorthy G.K."/>
            <person name="Gryganskyi A."/>
            <person name="Culley D."/>
            <person name="Magnuson J.K."/>
            <person name="James T.Y."/>
            <person name="O'Malley M.A."/>
            <person name="Stajich J.E."/>
            <person name="Spatafora J.W."/>
            <person name="Visel A."/>
            <person name="Grigoriev I.V."/>
        </authorList>
    </citation>
    <scope>NUCLEOTIDE SEQUENCE [LARGE SCALE GENOMIC DNA]</scope>
    <source>
        <strain evidence="3 4">NRRL 2496</strain>
    </source>
</reference>
<dbReference type="OrthoDB" id="337581at2759"/>
<dbReference type="GO" id="GO:0008270">
    <property type="term" value="F:zinc ion binding"/>
    <property type="evidence" value="ECO:0007669"/>
    <property type="project" value="UniProtKB-KW"/>
</dbReference>
<dbReference type="GO" id="GO:0000724">
    <property type="term" value="P:double-strand break repair via homologous recombination"/>
    <property type="evidence" value="ECO:0007669"/>
    <property type="project" value="TreeGrafter"/>
</dbReference>
<comment type="caution">
    <text evidence="3">The sequence shown here is derived from an EMBL/GenBank/DDBJ whole genome shotgun (WGS) entry which is preliminary data.</text>
</comment>
<name>A0A1X2HIC3_SYNRA</name>
<organism evidence="3 4">
    <name type="scientific">Syncephalastrum racemosum</name>
    <name type="common">Filamentous fungus</name>
    <dbReference type="NCBI Taxonomy" id="13706"/>
    <lineage>
        <taxon>Eukaryota</taxon>
        <taxon>Fungi</taxon>
        <taxon>Fungi incertae sedis</taxon>
        <taxon>Mucoromycota</taxon>
        <taxon>Mucoromycotina</taxon>
        <taxon>Mucoromycetes</taxon>
        <taxon>Mucorales</taxon>
        <taxon>Syncephalastraceae</taxon>
        <taxon>Syncephalastrum</taxon>
    </lineage>
</organism>
<dbReference type="InterPro" id="IPR007527">
    <property type="entry name" value="Znf_SWIM"/>
</dbReference>
<keyword evidence="1" id="KW-0479">Metal-binding</keyword>
<dbReference type="Proteomes" id="UP000242180">
    <property type="component" value="Unassembled WGS sequence"/>
</dbReference>